<evidence type="ECO:0000313" key="5">
    <source>
        <dbReference type="Proteomes" id="UP001595818"/>
    </source>
</evidence>
<keyword evidence="2" id="KW-1133">Transmembrane helix</keyword>
<keyword evidence="1" id="KW-0597">Phosphoprotein</keyword>
<feature type="transmembrane region" description="Helical" evidence="2">
    <location>
        <begin position="803"/>
        <end position="821"/>
    </location>
</feature>
<dbReference type="InterPro" id="IPR013783">
    <property type="entry name" value="Ig-like_fold"/>
</dbReference>
<dbReference type="CDD" id="cd16917">
    <property type="entry name" value="HATPase_UhpB-NarQ-NarX-like"/>
    <property type="match status" value="1"/>
</dbReference>
<proteinExistence type="predicted"/>
<dbReference type="Pfam" id="PF07494">
    <property type="entry name" value="Reg_prop"/>
    <property type="match status" value="7"/>
</dbReference>
<sequence length="1047" mass="119354">MCGSKTVMAYLGTWRWLVLRTFVMVSWIIDVSAAAQAPALYFEKITVENGLSHNKVNCIMQDHRGFIWIGTDDGLNRFDGRSFEIFRHEAGNPQSISGNRISDMLEDENGIIWISTLDGGIARYDYRSPAESQFRQYKHTSEDTTLIPTNSVNALLLDSYGNLWIATNGFSALRFDKETGLFASPDITKRHVALALCEDDDQIVWVGRQGGSIMKIDPVTLQYETDSRYDDLYADLPHAEVSSLYCDSEGNVWFGSWDNKLYRYNRHTFEEETFVGESDPKSFLNDEILCLAEDHEGYLWMGGRTKGLQLYEKSTQHFYHYRHNPFQDGTVADDRINCLFLDKDGKMWVGTDKGISVSDPLWQQFRQTFIPSVGQEPSIIYSLHEDDNETLWLGTNNGLFFRKSGADTFIHRPLFYDERPLAITSFFKDDERLYLGTDYSLFSYDISEDMLEIMPNTHYDQVMNGLIESRITSIVKDTIEGRPVLLVSPYGHYLTYYDLEREHWVSRLDSVKNVISTFQLKDHLIRKFYKTSTGKIWLANTIGGLGEWIKDPSPHVKYHTADLSRGTGLLNNYVYDVVEGKDGNLWISTFGGGLHYWLKETGEIKHVAGSPNLIEGLQVDEAGNVFMISNGKLHRYDPRTQWFSSVKLPDQEKTGGVNGNILKDKSGKLYVSGKNYFICFDPETISTTTSSNTVLLTDFRIYNVSHSHLLHNGPIRLPYRQNAVSFNFIVPNFSFSTPAGYLYQLENVDKDWVHAGNHNTASYTNLKGGDYVFRVKTDENTARDKEAVTEVYFTITPPFWVTWWFYGLCTIIIASIAYSVYRYRVNGLLKLQAIRNRIAQDLHDNIGSALSSILIYSEVAQNFQGDRQQASLIKVLGKISETSHNIISEMSDIVWAINPHNDNMANILQRMESFAVSLALAKQIKLDFDYDEELLDINLEMEKRKNFYLIFKEAFTNAIKYAETKHIKIKVEIKKNKALGSMQQEVVMLVQDDGKGFDLQQQLLHSAQGLSGNGLNNMRRRAIEIGGSCEIYAAVGEGAKVALRFGL</sequence>
<dbReference type="InterPro" id="IPR003594">
    <property type="entry name" value="HATPase_dom"/>
</dbReference>
<keyword evidence="2" id="KW-0472">Membrane</keyword>
<gene>
    <name evidence="4" type="ORF">ACFPFU_13995</name>
</gene>
<dbReference type="Gene3D" id="2.130.10.10">
    <property type="entry name" value="YVTN repeat-like/Quinoprotein amine dehydrogenase"/>
    <property type="match status" value="2"/>
</dbReference>
<feature type="domain" description="Histidine kinase" evidence="3">
    <location>
        <begin position="841"/>
        <end position="1047"/>
    </location>
</feature>
<evidence type="ECO:0000313" key="4">
    <source>
        <dbReference type="EMBL" id="MFC4872803.1"/>
    </source>
</evidence>
<accession>A0ABV9T2F4</accession>
<dbReference type="PROSITE" id="PS50109">
    <property type="entry name" value="HIS_KIN"/>
    <property type="match status" value="1"/>
</dbReference>
<dbReference type="InterPro" id="IPR036890">
    <property type="entry name" value="HATPase_C_sf"/>
</dbReference>
<evidence type="ECO:0000259" key="3">
    <source>
        <dbReference type="PROSITE" id="PS50109"/>
    </source>
</evidence>
<dbReference type="SUPFAM" id="SSF63829">
    <property type="entry name" value="Calcium-dependent phosphotriesterase"/>
    <property type="match status" value="2"/>
</dbReference>
<dbReference type="InterPro" id="IPR015943">
    <property type="entry name" value="WD40/YVTN_repeat-like_dom_sf"/>
</dbReference>
<dbReference type="Pfam" id="PF07495">
    <property type="entry name" value="Y_Y_Y"/>
    <property type="match status" value="1"/>
</dbReference>
<evidence type="ECO:0000256" key="1">
    <source>
        <dbReference type="ARBA" id="ARBA00022553"/>
    </source>
</evidence>
<reference evidence="5" key="1">
    <citation type="journal article" date="2019" name="Int. J. Syst. Evol. Microbiol.">
        <title>The Global Catalogue of Microorganisms (GCM) 10K type strain sequencing project: providing services to taxonomists for standard genome sequencing and annotation.</title>
        <authorList>
            <consortium name="The Broad Institute Genomics Platform"/>
            <consortium name="The Broad Institute Genome Sequencing Center for Infectious Disease"/>
            <person name="Wu L."/>
            <person name="Ma J."/>
        </authorList>
    </citation>
    <scope>NUCLEOTIDE SEQUENCE [LARGE SCALE GENOMIC DNA]</scope>
    <source>
        <strain evidence="5">CGMCC 4.7466</strain>
    </source>
</reference>
<dbReference type="InterPro" id="IPR005467">
    <property type="entry name" value="His_kinase_dom"/>
</dbReference>
<dbReference type="Pfam" id="PF02518">
    <property type="entry name" value="HATPase_c"/>
    <property type="match status" value="1"/>
</dbReference>
<dbReference type="PANTHER" id="PTHR43547">
    <property type="entry name" value="TWO-COMPONENT HISTIDINE KINASE"/>
    <property type="match status" value="1"/>
</dbReference>
<dbReference type="RefSeq" id="WP_377065383.1">
    <property type="nucleotide sequence ID" value="NZ_JBHSJJ010000007.1"/>
</dbReference>
<dbReference type="EMBL" id="JBHSJJ010000007">
    <property type="protein sequence ID" value="MFC4872803.1"/>
    <property type="molecule type" value="Genomic_DNA"/>
</dbReference>
<dbReference type="InterPro" id="IPR011110">
    <property type="entry name" value="Reg_prop"/>
</dbReference>
<comment type="caution">
    <text evidence="4">The sequence shown here is derived from an EMBL/GenBank/DDBJ whole genome shotgun (WGS) entry which is preliminary data.</text>
</comment>
<protein>
    <submittedName>
        <fullName evidence="4">Two-component regulator propeller domain-containing protein</fullName>
    </submittedName>
</protein>
<keyword evidence="2" id="KW-0812">Transmembrane</keyword>
<name>A0ABV9T2F4_9BACT</name>
<dbReference type="InterPro" id="IPR011712">
    <property type="entry name" value="Sig_transdc_His_kin_sub3_dim/P"/>
</dbReference>
<dbReference type="Gene3D" id="1.20.5.1930">
    <property type="match status" value="1"/>
</dbReference>
<dbReference type="Gene3D" id="2.60.40.10">
    <property type="entry name" value="Immunoglobulins"/>
    <property type="match status" value="1"/>
</dbReference>
<dbReference type="SUPFAM" id="SSF63825">
    <property type="entry name" value="YWTD domain"/>
    <property type="match status" value="1"/>
</dbReference>
<dbReference type="Gene3D" id="3.30.565.10">
    <property type="entry name" value="Histidine kinase-like ATPase, C-terminal domain"/>
    <property type="match status" value="1"/>
</dbReference>
<evidence type="ECO:0000256" key="2">
    <source>
        <dbReference type="SAM" id="Phobius"/>
    </source>
</evidence>
<organism evidence="4 5">
    <name type="scientific">Negadavirga shengliensis</name>
    <dbReference type="NCBI Taxonomy" id="1389218"/>
    <lineage>
        <taxon>Bacteria</taxon>
        <taxon>Pseudomonadati</taxon>
        <taxon>Bacteroidota</taxon>
        <taxon>Cytophagia</taxon>
        <taxon>Cytophagales</taxon>
        <taxon>Cyclobacteriaceae</taxon>
        <taxon>Negadavirga</taxon>
    </lineage>
</organism>
<dbReference type="Pfam" id="PF07730">
    <property type="entry name" value="HisKA_3"/>
    <property type="match status" value="1"/>
</dbReference>
<dbReference type="InterPro" id="IPR011123">
    <property type="entry name" value="Y_Y_Y"/>
</dbReference>
<keyword evidence="5" id="KW-1185">Reference proteome</keyword>
<dbReference type="SUPFAM" id="SSF55874">
    <property type="entry name" value="ATPase domain of HSP90 chaperone/DNA topoisomerase II/histidine kinase"/>
    <property type="match status" value="1"/>
</dbReference>
<dbReference type="Proteomes" id="UP001595818">
    <property type="component" value="Unassembled WGS sequence"/>
</dbReference>
<dbReference type="PANTHER" id="PTHR43547:SF2">
    <property type="entry name" value="HYBRID SIGNAL TRANSDUCTION HISTIDINE KINASE C"/>
    <property type="match status" value="1"/>
</dbReference>